<name>A0A9Q0M773_BLOTA</name>
<organism evidence="1 2">
    <name type="scientific">Blomia tropicalis</name>
    <name type="common">Mite</name>
    <dbReference type="NCBI Taxonomy" id="40697"/>
    <lineage>
        <taxon>Eukaryota</taxon>
        <taxon>Metazoa</taxon>
        <taxon>Ecdysozoa</taxon>
        <taxon>Arthropoda</taxon>
        <taxon>Chelicerata</taxon>
        <taxon>Arachnida</taxon>
        <taxon>Acari</taxon>
        <taxon>Acariformes</taxon>
        <taxon>Sarcoptiformes</taxon>
        <taxon>Astigmata</taxon>
        <taxon>Glycyphagoidea</taxon>
        <taxon>Echimyopodidae</taxon>
        <taxon>Blomia</taxon>
    </lineage>
</organism>
<gene>
    <name evidence="1" type="ORF">RDWZM_009772</name>
</gene>
<comment type="caution">
    <text evidence="1">The sequence shown here is derived from an EMBL/GenBank/DDBJ whole genome shotgun (WGS) entry which is preliminary data.</text>
</comment>
<dbReference type="Proteomes" id="UP001142055">
    <property type="component" value="Chromosome 3"/>
</dbReference>
<accession>A0A9Q0M773</accession>
<keyword evidence="2" id="KW-1185">Reference proteome</keyword>
<evidence type="ECO:0000313" key="2">
    <source>
        <dbReference type="Proteomes" id="UP001142055"/>
    </source>
</evidence>
<proteinExistence type="predicted"/>
<sequence>MGNKHEIDVEKISHLYELLDNNSRVNGNVDSMGNNQPPIFNKIELNRSRIQKRQKQQLINETNITGPQLQLMNDRILMLLAFNNLLFELISNIDDSQKELKTRLLQRIGNSKLPSNNEYHRHHHHETDQLDTAANTASKIFRSATSSPSSSSDISKVISTNVEPSKQSFSSIAAKKIYLKTTSVDALTNGKMGKIATSVLSNGENKWSAINSPNRNLLKAKLLASNLNKSRSMNTMITTTDMPQMSTVKNGFVNYNTDSRKLFGSDLGEYLDTIRDKKRIKIMLNNGSNDEEPSPVDSTTNNSKLFINWNDTDWIPGEIN</sequence>
<reference evidence="1" key="1">
    <citation type="submission" date="2022-12" db="EMBL/GenBank/DDBJ databases">
        <title>Genome assemblies of Blomia tropicalis.</title>
        <authorList>
            <person name="Cui Y."/>
        </authorList>
    </citation>
    <scope>NUCLEOTIDE SEQUENCE</scope>
    <source>
        <tissue evidence="1">Adult mites</tissue>
    </source>
</reference>
<dbReference type="EMBL" id="JAPWDV010000003">
    <property type="protein sequence ID" value="KAJ6218615.1"/>
    <property type="molecule type" value="Genomic_DNA"/>
</dbReference>
<evidence type="ECO:0000313" key="1">
    <source>
        <dbReference type="EMBL" id="KAJ6218615.1"/>
    </source>
</evidence>
<dbReference type="AlphaFoldDB" id="A0A9Q0M773"/>
<protein>
    <submittedName>
        <fullName evidence="1">Uncharacterized protein</fullName>
    </submittedName>
</protein>